<dbReference type="Pfam" id="PF00328">
    <property type="entry name" value="His_Phos_2"/>
    <property type="match status" value="1"/>
</dbReference>
<proteinExistence type="inferred from homology"/>
<keyword evidence="10" id="KW-1185">Reference proteome</keyword>
<evidence type="ECO:0000256" key="6">
    <source>
        <dbReference type="ARBA" id="ARBA00023157"/>
    </source>
</evidence>
<evidence type="ECO:0000313" key="9">
    <source>
        <dbReference type="EMBL" id="GIY69949.1"/>
    </source>
</evidence>
<protein>
    <recommendedName>
        <fullName evidence="3">acid phosphatase</fullName>
        <ecNumber evidence="3">3.1.3.2</ecNumber>
    </recommendedName>
</protein>
<dbReference type="PANTHER" id="PTHR11567:SF211">
    <property type="entry name" value="PROSTATIC ACID PHOSPHATASE"/>
    <property type="match status" value="1"/>
</dbReference>
<evidence type="ECO:0000256" key="8">
    <source>
        <dbReference type="SAM" id="SignalP"/>
    </source>
</evidence>
<feature type="chain" id="PRO_5043484132" description="acid phosphatase" evidence="8">
    <location>
        <begin position="27"/>
        <end position="383"/>
    </location>
</feature>
<dbReference type="EC" id="3.1.3.2" evidence="3"/>
<evidence type="ECO:0000256" key="2">
    <source>
        <dbReference type="ARBA" id="ARBA00005375"/>
    </source>
</evidence>
<gene>
    <name evidence="9" type="primary">acp4_0</name>
    <name evidence="9" type="ORF">CDAR_60621</name>
</gene>
<name>A0AAV4VJY2_9ARAC</name>
<comment type="catalytic activity">
    <reaction evidence="1">
        <text>a phosphate monoester + H2O = an alcohol + phosphate</text>
        <dbReference type="Rhea" id="RHEA:15017"/>
        <dbReference type="ChEBI" id="CHEBI:15377"/>
        <dbReference type="ChEBI" id="CHEBI:30879"/>
        <dbReference type="ChEBI" id="CHEBI:43474"/>
        <dbReference type="ChEBI" id="CHEBI:67140"/>
        <dbReference type="EC" id="3.1.3.2"/>
    </reaction>
</comment>
<evidence type="ECO:0000256" key="7">
    <source>
        <dbReference type="ARBA" id="ARBA00023180"/>
    </source>
</evidence>
<dbReference type="GO" id="GO:0003993">
    <property type="term" value="F:acid phosphatase activity"/>
    <property type="evidence" value="ECO:0007669"/>
    <property type="project" value="UniProtKB-EC"/>
</dbReference>
<organism evidence="9 10">
    <name type="scientific">Caerostris darwini</name>
    <dbReference type="NCBI Taxonomy" id="1538125"/>
    <lineage>
        <taxon>Eukaryota</taxon>
        <taxon>Metazoa</taxon>
        <taxon>Ecdysozoa</taxon>
        <taxon>Arthropoda</taxon>
        <taxon>Chelicerata</taxon>
        <taxon>Arachnida</taxon>
        <taxon>Araneae</taxon>
        <taxon>Araneomorphae</taxon>
        <taxon>Entelegynae</taxon>
        <taxon>Araneoidea</taxon>
        <taxon>Araneidae</taxon>
        <taxon>Caerostris</taxon>
    </lineage>
</organism>
<comment type="caution">
    <text evidence="9">The sequence shown here is derived from an EMBL/GenBank/DDBJ whole genome shotgun (WGS) entry which is preliminary data.</text>
</comment>
<dbReference type="InterPro" id="IPR029033">
    <property type="entry name" value="His_PPase_superfam"/>
</dbReference>
<keyword evidence="5" id="KW-0378">Hydrolase</keyword>
<keyword evidence="4 8" id="KW-0732">Signal</keyword>
<comment type="similarity">
    <text evidence="2">Belongs to the histidine acid phosphatase family.</text>
</comment>
<dbReference type="Gene3D" id="3.40.50.1240">
    <property type="entry name" value="Phosphoglycerate mutase-like"/>
    <property type="match status" value="1"/>
</dbReference>
<accession>A0AAV4VJY2</accession>
<reference evidence="9 10" key="1">
    <citation type="submission" date="2021-06" db="EMBL/GenBank/DDBJ databases">
        <title>Caerostris darwini draft genome.</title>
        <authorList>
            <person name="Kono N."/>
            <person name="Arakawa K."/>
        </authorList>
    </citation>
    <scope>NUCLEOTIDE SEQUENCE [LARGE SCALE GENOMIC DNA]</scope>
</reference>
<evidence type="ECO:0000256" key="4">
    <source>
        <dbReference type="ARBA" id="ARBA00022729"/>
    </source>
</evidence>
<evidence type="ECO:0000256" key="5">
    <source>
        <dbReference type="ARBA" id="ARBA00022801"/>
    </source>
</evidence>
<keyword evidence="7" id="KW-0325">Glycoprotein</keyword>
<dbReference type="InterPro" id="IPR050645">
    <property type="entry name" value="Histidine_acid_phosphatase"/>
</dbReference>
<keyword evidence="6" id="KW-1015">Disulfide bond</keyword>
<sequence>MLHKHHEDRFKMLLTFLLSLPCLACSLLNEDGKELVFVQILFRNGFSAPRELYPHDPNNPNRWEEGLGDLTLLGRRQMYNIGKELRQRYNDFITANPREVTLQSATDIKSKRSSLCLLSSLYSPTESWEFLPGLKWQPMPIFYITSKDDKLLSPLRNCPTVSKRMDKLVDLYGNGTVLDMYEQQMKFWSMNSGMLIKDWNDVVSLYKILHAETISNHNVPSWVKKYWKELVCLNDYAYKINFSDSKLLKVVGGPLLWHFVNSAMTKAKGEMNHSKFMLYSGKSSHVAGFLGALKNFNNKQPPFSSHVLMELFKDTTSGDHVVRWLFRNDTEYRVLRYPGCEEYCPLEYLHNQTEHWGNSKWGSDCWGSLTFDQLKELLESIRI</sequence>
<dbReference type="PANTHER" id="PTHR11567">
    <property type="entry name" value="ACID PHOSPHATASE-RELATED"/>
    <property type="match status" value="1"/>
</dbReference>
<feature type="signal peptide" evidence="8">
    <location>
        <begin position="1"/>
        <end position="26"/>
    </location>
</feature>
<evidence type="ECO:0000256" key="3">
    <source>
        <dbReference type="ARBA" id="ARBA00012646"/>
    </source>
</evidence>
<dbReference type="SUPFAM" id="SSF53254">
    <property type="entry name" value="Phosphoglycerate mutase-like"/>
    <property type="match status" value="1"/>
</dbReference>
<evidence type="ECO:0000256" key="1">
    <source>
        <dbReference type="ARBA" id="ARBA00000032"/>
    </source>
</evidence>
<dbReference type="CDD" id="cd07061">
    <property type="entry name" value="HP_HAP_like"/>
    <property type="match status" value="1"/>
</dbReference>
<dbReference type="EMBL" id="BPLQ01013128">
    <property type="protein sequence ID" value="GIY69949.1"/>
    <property type="molecule type" value="Genomic_DNA"/>
</dbReference>
<evidence type="ECO:0000313" key="10">
    <source>
        <dbReference type="Proteomes" id="UP001054837"/>
    </source>
</evidence>
<dbReference type="AlphaFoldDB" id="A0AAV4VJY2"/>
<dbReference type="InterPro" id="IPR000560">
    <property type="entry name" value="His_Pase_clade-2"/>
</dbReference>
<dbReference type="Proteomes" id="UP001054837">
    <property type="component" value="Unassembled WGS sequence"/>
</dbReference>